<dbReference type="InterPro" id="IPR037053">
    <property type="entry name" value="Phage_tail_collar_dom_sf"/>
</dbReference>
<evidence type="ECO:0000313" key="3">
    <source>
        <dbReference type="Proteomes" id="UP000602284"/>
    </source>
</evidence>
<evidence type="ECO:0000259" key="1">
    <source>
        <dbReference type="Pfam" id="PF07484"/>
    </source>
</evidence>
<reference evidence="2 3" key="1">
    <citation type="submission" date="2021-01" db="EMBL/GenBank/DDBJ databases">
        <title>Tumebacillus sp. strain ITR2 16S ribosomal RNA gene Genome sequencing and assembly.</title>
        <authorList>
            <person name="Kang M."/>
        </authorList>
    </citation>
    <scope>NUCLEOTIDE SEQUENCE [LARGE SCALE GENOMIC DNA]</scope>
    <source>
        <strain evidence="2 3">ITR2</strain>
    </source>
</reference>
<organism evidence="2 3">
    <name type="scientific">Tumebacillus amylolyticus</name>
    <dbReference type="NCBI Taxonomy" id="2801339"/>
    <lineage>
        <taxon>Bacteria</taxon>
        <taxon>Bacillati</taxon>
        <taxon>Bacillota</taxon>
        <taxon>Bacilli</taxon>
        <taxon>Bacillales</taxon>
        <taxon>Alicyclobacillaceae</taxon>
        <taxon>Tumebacillus</taxon>
    </lineage>
</organism>
<dbReference type="Proteomes" id="UP000602284">
    <property type="component" value="Unassembled WGS sequence"/>
</dbReference>
<dbReference type="InterPro" id="IPR011083">
    <property type="entry name" value="Phage_tail_collar_dom"/>
</dbReference>
<dbReference type="SUPFAM" id="SSF88874">
    <property type="entry name" value="Receptor-binding domain of short tail fibre protein gp12"/>
    <property type="match status" value="1"/>
</dbReference>
<evidence type="ECO:0000313" key="2">
    <source>
        <dbReference type="EMBL" id="MBL0385895.1"/>
    </source>
</evidence>
<dbReference type="Gene3D" id="3.90.1340.10">
    <property type="entry name" value="Phage tail collar domain"/>
    <property type="match status" value="1"/>
</dbReference>
<dbReference type="EMBL" id="JAEQNB010000001">
    <property type="protein sequence ID" value="MBL0385895.1"/>
    <property type="molecule type" value="Genomic_DNA"/>
</dbReference>
<proteinExistence type="predicted"/>
<keyword evidence="3" id="KW-1185">Reference proteome</keyword>
<sequence length="185" mass="19804">MADAYIGEIRLFAGSFAPTGWEFCNGQQLSIQQYQALYTILGTTYGGDSRTYFNLPNLQGMAPMGQGAGPGLTPRQMGDQDGTSTVTLDVSTLPPHNHLPQALNARGMSNSPQGNYWAETVPSGPARTQVKLYGTTPNVTLNDQVMAPVGGNAQGAADPHNNMQPYLAINFIICTTDGQYPDFNN</sequence>
<protein>
    <submittedName>
        <fullName evidence="2">Phage tail protein</fullName>
    </submittedName>
</protein>
<dbReference type="Pfam" id="PF07484">
    <property type="entry name" value="Collar"/>
    <property type="match status" value="1"/>
</dbReference>
<gene>
    <name evidence="2" type="ORF">JJB07_04455</name>
</gene>
<accession>A0ABS1J6T7</accession>
<feature type="domain" description="Phage tail collar" evidence="1">
    <location>
        <begin position="7"/>
        <end position="63"/>
    </location>
</feature>
<comment type="caution">
    <text evidence="2">The sequence shown here is derived from an EMBL/GenBank/DDBJ whole genome shotgun (WGS) entry which is preliminary data.</text>
</comment>
<dbReference type="RefSeq" id="WP_201631460.1">
    <property type="nucleotide sequence ID" value="NZ_JAEQNB010000001.1"/>
</dbReference>
<name>A0ABS1J6T7_9BACL</name>